<reference evidence="2" key="1">
    <citation type="journal article" date="2019" name="Sci. Rep.">
        <title>Draft genome of Tanacetum cinerariifolium, the natural source of mosquito coil.</title>
        <authorList>
            <person name="Yamashiro T."/>
            <person name="Shiraishi A."/>
            <person name="Satake H."/>
            <person name="Nakayama K."/>
        </authorList>
    </citation>
    <scope>NUCLEOTIDE SEQUENCE</scope>
</reference>
<comment type="caution">
    <text evidence="2">The sequence shown here is derived from an EMBL/GenBank/DDBJ whole genome shotgun (WGS) entry which is preliminary data.</text>
</comment>
<organism evidence="2">
    <name type="scientific">Tanacetum cinerariifolium</name>
    <name type="common">Dalmatian daisy</name>
    <name type="synonym">Chrysanthemum cinerariifolium</name>
    <dbReference type="NCBI Taxonomy" id="118510"/>
    <lineage>
        <taxon>Eukaryota</taxon>
        <taxon>Viridiplantae</taxon>
        <taxon>Streptophyta</taxon>
        <taxon>Embryophyta</taxon>
        <taxon>Tracheophyta</taxon>
        <taxon>Spermatophyta</taxon>
        <taxon>Magnoliopsida</taxon>
        <taxon>eudicotyledons</taxon>
        <taxon>Gunneridae</taxon>
        <taxon>Pentapetalae</taxon>
        <taxon>asterids</taxon>
        <taxon>campanulids</taxon>
        <taxon>Asterales</taxon>
        <taxon>Asteraceae</taxon>
        <taxon>Asteroideae</taxon>
        <taxon>Anthemideae</taxon>
        <taxon>Anthemidinae</taxon>
        <taxon>Tanacetum</taxon>
    </lineage>
</organism>
<feature type="domain" description="DUF4283" evidence="1">
    <location>
        <begin position="36"/>
        <end position="87"/>
    </location>
</feature>
<dbReference type="PANTHER" id="PTHR31286">
    <property type="entry name" value="GLYCINE-RICH CELL WALL STRUCTURAL PROTEIN 1.8-LIKE"/>
    <property type="match status" value="1"/>
</dbReference>
<evidence type="ECO:0000259" key="1">
    <source>
        <dbReference type="Pfam" id="PF14111"/>
    </source>
</evidence>
<dbReference type="Pfam" id="PF14111">
    <property type="entry name" value="DUF4283"/>
    <property type="match status" value="1"/>
</dbReference>
<accession>A0A699TBN5</accession>
<dbReference type="PANTHER" id="PTHR31286:SF165">
    <property type="entry name" value="DUF4283 DOMAIN-CONTAINING PROTEIN"/>
    <property type="match status" value="1"/>
</dbReference>
<dbReference type="EMBL" id="BKCJ011228253">
    <property type="protein sequence ID" value="GFD06933.1"/>
    <property type="molecule type" value="Genomic_DNA"/>
</dbReference>
<dbReference type="InterPro" id="IPR025558">
    <property type="entry name" value="DUF4283"/>
</dbReference>
<protein>
    <recommendedName>
        <fullName evidence="1">DUF4283 domain-containing protein</fullName>
    </recommendedName>
</protein>
<dbReference type="InterPro" id="IPR040256">
    <property type="entry name" value="At4g02000-like"/>
</dbReference>
<proteinExistence type="predicted"/>
<gene>
    <name evidence="2" type="ORF">Tci_878902</name>
</gene>
<evidence type="ECO:0000313" key="2">
    <source>
        <dbReference type="EMBL" id="GFD06933.1"/>
    </source>
</evidence>
<name>A0A699TBN5_TANCI</name>
<feature type="non-terminal residue" evidence="2">
    <location>
        <position position="141"/>
    </location>
</feature>
<sequence>MVRIKDLTFRRILKQDRIEVVIFDEELVCEGSKKWELTICGYLVGYKMSFTELSSNEGSQSVIEMGPWMVNGKPMFVQKWDPSVSLDKAEPNKLPLWVKLRNLPLEAWTTKGISAVASRLGTPLIMDQVTTNMCKAGNGRV</sequence>
<dbReference type="AlphaFoldDB" id="A0A699TBN5"/>